<dbReference type="Gene3D" id="3.40.50.300">
    <property type="entry name" value="P-loop containing nucleotide triphosphate hydrolases"/>
    <property type="match status" value="1"/>
</dbReference>
<name>A0ABT7YWS0_9ACTN</name>
<dbReference type="EMBL" id="JAUEMJ010000011">
    <property type="protein sequence ID" value="MDN3243091.1"/>
    <property type="molecule type" value="Genomic_DNA"/>
</dbReference>
<dbReference type="GO" id="GO:0016740">
    <property type="term" value="F:transferase activity"/>
    <property type="evidence" value="ECO:0007669"/>
    <property type="project" value="UniProtKB-KW"/>
</dbReference>
<dbReference type="PANTHER" id="PTHR36451">
    <property type="entry name" value="PAPS-DEPENDENT SULFOTRANSFERASE STF3"/>
    <property type="match status" value="1"/>
</dbReference>
<dbReference type="InterPro" id="IPR027417">
    <property type="entry name" value="P-loop_NTPase"/>
</dbReference>
<evidence type="ECO:0000313" key="2">
    <source>
        <dbReference type="Proteomes" id="UP001171902"/>
    </source>
</evidence>
<organism evidence="1 2">
    <name type="scientific">Glycomyces tritici</name>
    <dbReference type="NCBI Taxonomy" id="2665176"/>
    <lineage>
        <taxon>Bacteria</taxon>
        <taxon>Bacillati</taxon>
        <taxon>Actinomycetota</taxon>
        <taxon>Actinomycetes</taxon>
        <taxon>Glycomycetales</taxon>
        <taxon>Glycomycetaceae</taxon>
        <taxon>Glycomyces</taxon>
    </lineage>
</organism>
<dbReference type="Proteomes" id="UP001171902">
    <property type="component" value="Unassembled WGS sequence"/>
</dbReference>
<comment type="caution">
    <text evidence="1">The sequence shown here is derived from an EMBL/GenBank/DDBJ whole genome shotgun (WGS) entry which is preliminary data.</text>
</comment>
<dbReference type="EC" id="2.8.2.-" evidence="1"/>
<dbReference type="PANTHER" id="PTHR36451:SF1">
    <property type="entry name" value="OMEGA-HYDROXY-BETA-DIHYDROMENAQUINONE-9 SULFOTRANSFERASE STF3"/>
    <property type="match status" value="1"/>
</dbReference>
<proteinExistence type="predicted"/>
<dbReference type="RefSeq" id="WP_289959650.1">
    <property type="nucleotide sequence ID" value="NZ_JAUEMJ010000011.1"/>
</dbReference>
<reference evidence="1" key="1">
    <citation type="submission" date="2023-06" db="EMBL/GenBank/DDBJ databases">
        <title>Gycomyces niveus sp.nov., a novel actinomycete isolated from soil in Shouguang.</title>
        <authorList>
            <person name="Yang X."/>
            <person name="Zhao J."/>
        </authorList>
    </citation>
    <scope>NUCLEOTIDE SEQUENCE</scope>
    <source>
        <strain evidence="1">NEAU C2</strain>
    </source>
</reference>
<dbReference type="InterPro" id="IPR052736">
    <property type="entry name" value="Stf3_sulfotransferase"/>
</dbReference>
<protein>
    <submittedName>
        <fullName evidence="1">Sulfotransferase</fullName>
        <ecNumber evidence="1">2.8.2.-</ecNumber>
    </submittedName>
</protein>
<keyword evidence="1" id="KW-0808">Transferase</keyword>
<sequence>MPRPTPLLGVTNRVLSLTQRRRSPEALWRRLLDGCERDFGLVPDGPEAEALRQLLIAMYKEPGLSAMGRYSAEHSQVGPRLRNVAQVDAQHRADPAIAEEPIDDPIFILGLPRTATTVTHRLLAGAEGCRGPLMAELVSTRTHYEDWRKESKGIEKVIKLMYRYEPYFQDIHPLSAFEPEETFFAEVATRFFMGTAPLKGYRRWIDEADALPWYEYLKRVLQVLQYGRPRKRWVLKQPAHLWHLPEIFKVFPSATIVWCHRDPVTAFGSTCSMNEATWRMHLNPEAVDLHELGDLWLDLLVEGIEADRTARAGLPRERIVDVPYHWLTTDPCSTIPALFSHLGIEWDPASDRRLDEHFGKRDTTRRHEYDSSAYGKSHDEVNAAFGDYVQMVHNLNAVQPNWIRRFSR</sequence>
<evidence type="ECO:0000313" key="1">
    <source>
        <dbReference type="EMBL" id="MDN3243091.1"/>
    </source>
</evidence>
<gene>
    <name evidence="1" type="ORF">QWI33_25440</name>
</gene>
<keyword evidence="2" id="KW-1185">Reference proteome</keyword>
<accession>A0ABT7YWS0</accession>
<dbReference type="SUPFAM" id="SSF52540">
    <property type="entry name" value="P-loop containing nucleoside triphosphate hydrolases"/>
    <property type="match status" value="1"/>
</dbReference>
<dbReference type="Pfam" id="PF13469">
    <property type="entry name" value="Sulfotransfer_3"/>
    <property type="match status" value="1"/>
</dbReference>